<dbReference type="SUPFAM" id="SSF53098">
    <property type="entry name" value="Ribonuclease H-like"/>
    <property type="match status" value="1"/>
</dbReference>
<feature type="domain" description="Transposase Tn5-like N-terminal" evidence="1">
    <location>
        <begin position="8"/>
        <end position="50"/>
    </location>
</feature>
<dbReference type="Pfam" id="PF14706">
    <property type="entry name" value="Tnp_DNA_bind"/>
    <property type="match status" value="1"/>
</dbReference>
<dbReference type="AlphaFoldDB" id="A0AAX1EIS0"/>
<evidence type="ECO:0000259" key="1">
    <source>
        <dbReference type="Pfam" id="PF14706"/>
    </source>
</evidence>
<dbReference type="Gene3D" id="1.10.246.40">
    <property type="entry name" value="Tn5 transposase, domain 1"/>
    <property type="match status" value="1"/>
</dbReference>
<evidence type="ECO:0000313" key="3">
    <source>
        <dbReference type="Proteomes" id="UP000295517"/>
    </source>
</evidence>
<reference evidence="2 3" key="1">
    <citation type="submission" date="2019-03" db="EMBL/GenBank/DDBJ databases">
        <title>Diverse conjugative elements silence natural transformation in Legionella species.</title>
        <authorList>
            <person name="Durieux I."/>
            <person name="Ginevra C."/>
            <person name="Attaiech L."/>
            <person name="Picq K."/>
            <person name="Juan P.A."/>
            <person name="Jarraud S."/>
            <person name="Charpentier X."/>
        </authorList>
    </citation>
    <scope>NUCLEOTIDE SEQUENCE [LARGE SCALE GENOMIC DNA]</scope>
    <source>
        <strain evidence="2 3">HL-0427-4011</strain>
    </source>
</reference>
<name>A0AAX1EIS0_9GAMM</name>
<evidence type="ECO:0000313" key="2">
    <source>
        <dbReference type="EMBL" id="QBR84952.1"/>
    </source>
</evidence>
<dbReference type="Proteomes" id="UP000295517">
    <property type="component" value="Chromosome"/>
</dbReference>
<organism evidence="2 3">
    <name type="scientific">Legionella israelensis</name>
    <dbReference type="NCBI Taxonomy" id="454"/>
    <lineage>
        <taxon>Bacteria</taxon>
        <taxon>Pseudomonadati</taxon>
        <taxon>Pseudomonadota</taxon>
        <taxon>Gammaproteobacteria</taxon>
        <taxon>Legionellales</taxon>
        <taxon>Legionellaceae</taxon>
        <taxon>Legionella</taxon>
    </lineage>
</organism>
<gene>
    <name evidence="2" type="ORF">E3983_11675</name>
</gene>
<dbReference type="EMBL" id="CP038254">
    <property type="protein sequence ID" value="QBR84952.1"/>
    <property type="molecule type" value="Genomic_DNA"/>
</dbReference>
<dbReference type="RefSeq" id="WP_135061100.1">
    <property type="nucleotide sequence ID" value="NZ_CP038254.1"/>
</dbReference>
<dbReference type="InterPro" id="IPR038215">
    <property type="entry name" value="TN5-like_N_sf"/>
</dbReference>
<accession>A0AAX1EIS0</accession>
<sequence>MFMTDESLWAEEQFQFCNLGDKRRTDRLIELAKSLCKNIGKSLSYSCEGDRGELEGSQAIEENNIKKLTVRNAIEKQISLLQNEPEWSFFIKRCYRLKQLMKKVHLLR</sequence>
<proteinExistence type="predicted"/>
<dbReference type="InterPro" id="IPR012337">
    <property type="entry name" value="RNaseH-like_sf"/>
</dbReference>
<dbReference type="InterPro" id="IPR014735">
    <property type="entry name" value="Transposase_Tn5-like_N"/>
</dbReference>
<protein>
    <recommendedName>
        <fullName evidence="1">Transposase Tn5-like N-terminal domain-containing protein</fullName>
    </recommendedName>
</protein>